<dbReference type="Proteomes" id="UP000266841">
    <property type="component" value="Unassembled WGS sequence"/>
</dbReference>
<sequence>MSSESTSPDDRGHVDATVPPRPSPPGDVTTQEIGDSTNASDSAASPLVQEAPRNGTTASTICAINNNDSPIPVGQVAGHEKETNGL</sequence>
<gene>
    <name evidence="2" type="ORF">THAOC_00404</name>
</gene>
<feature type="non-terminal residue" evidence="2">
    <location>
        <position position="86"/>
    </location>
</feature>
<evidence type="ECO:0000256" key="1">
    <source>
        <dbReference type="SAM" id="MobiDB-lite"/>
    </source>
</evidence>
<keyword evidence="3" id="KW-1185">Reference proteome</keyword>
<evidence type="ECO:0000313" key="2">
    <source>
        <dbReference type="EMBL" id="EJK77743.1"/>
    </source>
</evidence>
<dbReference type="AlphaFoldDB" id="K0TGB5"/>
<protein>
    <submittedName>
        <fullName evidence="2">Uncharacterized protein</fullName>
    </submittedName>
</protein>
<evidence type="ECO:0000313" key="3">
    <source>
        <dbReference type="Proteomes" id="UP000266841"/>
    </source>
</evidence>
<organism evidence="2 3">
    <name type="scientific">Thalassiosira oceanica</name>
    <name type="common">Marine diatom</name>
    <dbReference type="NCBI Taxonomy" id="159749"/>
    <lineage>
        <taxon>Eukaryota</taxon>
        <taxon>Sar</taxon>
        <taxon>Stramenopiles</taxon>
        <taxon>Ochrophyta</taxon>
        <taxon>Bacillariophyta</taxon>
        <taxon>Coscinodiscophyceae</taxon>
        <taxon>Thalassiosirophycidae</taxon>
        <taxon>Thalassiosirales</taxon>
        <taxon>Thalassiosiraceae</taxon>
        <taxon>Thalassiosira</taxon>
    </lineage>
</organism>
<feature type="region of interest" description="Disordered" evidence="1">
    <location>
        <begin position="1"/>
        <end position="86"/>
    </location>
</feature>
<comment type="caution">
    <text evidence="2">The sequence shown here is derived from an EMBL/GenBank/DDBJ whole genome shotgun (WGS) entry which is preliminary data.</text>
</comment>
<dbReference type="EMBL" id="AGNL01000469">
    <property type="protein sequence ID" value="EJK77743.1"/>
    <property type="molecule type" value="Genomic_DNA"/>
</dbReference>
<name>K0TGB5_THAOC</name>
<reference evidence="2 3" key="1">
    <citation type="journal article" date="2012" name="Genome Biol.">
        <title>Genome and low-iron response of an oceanic diatom adapted to chronic iron limitation.</title>
        <authorList>
            <person name="Lommer M."/>
            <person name="Specht M."/>
            <person name="Roy A.S."/>
            <person name="Kraemer L."/>
            <person name="Andreson R."/>
            <person name="Gutowska M.A."/>
            <person name="Wolf J."/>
            <person name="Bergner S.V."/>
            <person name="Schilhabel M.B."/>
            <person name="Klostermeier U.C."/>
            <person name="Beiko R.G."/>
            <person name="Rosenstiel P."/>
            <person name="Hippler M."/>
            <person name="Laroche J."/>
        </authorList>
    </citation>
    <scope>NUCLEOTIDE SEQUENCE [LARGE SCALE GENOMIC DNA]</scope>
    <source>
        <strain evidence="2 3">CCMP1005</strain>
    </source>
</reference>
<accession>K0TGB5</accession>
<proteinExistence type="predicted"/>
<feature type="compositionally biased region" description="Polar residues" evidence="1">
    <location>
        <begin position="54"/>
        <end position="69"/>
    </location>
</feature>
<feature type="compositionally biased region" description="Polar residues" evidence="1">
    <location>
        <begin position="28"/>
        <end position="43"/>
    </location>
</feature>